<organism evidence="1 2">
    <name type="scientific">Plasmopara halstedii</name>
    <name type="common">Downy mildew of sunflower</name>
    <dbReference type="NCBI Taxonomy" id="4781"/>
    <lineage>
        <taxon>Eukaryota</taxon>
        <taxon>Sar</taxon>
        <taxon>Stramenopiles</taxon>
        <taxon>Oomycota</taxon>
        <taxon>Peronosporomycetes</taxon>
        <taxon>Peronosporales</taxon>
        <taxon>Peronosporaceae</taxon>
        <taxon>Plasmopara</taxon>
    </lineage>
</organism>
<dbReference type="AlphaFoldDB" id="A0A0P1AS21"/>
<evidence type="ECO:0000313" key="2">
    <source>
        <dbReference type="Proteomes" id="UP000054928"/>
    </source>
</evidence>
<proteinExistence type="predicted"/>
<sequence length="61" mass="6903">MVIIATRATSIQIVDTFYFMTRTGVSHHTGPKHVERQAGHCETMTPMKTKDSEQTCYQTLS</sequence>
<protein>
    <submittedName>
        <fullName evidence="1">Uncharacterized protein</fullName>
    </submittedName>
</protein>
<dbReference type="EMBL" id="CCYD01000810">
    <property type="protein sequence ID" value="CEG44041.1"/>
    <property type="molecule type" value="Genomic_DNA"/>
</dbReference>
<keyword evidence="2" id="KW-1185">Reference proteome</keyword>
<evidence type="ECO:0000313" key="1">
    <source>
        <dbReference type="EMBL" id="CEG44041.1"/>
    </source>
</evidence>
<accession>A0A0P1AS21</accession>
<dbReference type="GeneID" id="36409366"/>
<dbReference type="Proteomes" id="UP000054928">
    <property type="component" value="Unassembled WGS sequence"/>
</dbReference>
<dbReference type="RefSeq" id="XP_024580410.1">
    <property type="nucleotide sequence ID" value="XM_024730099.1"/>
</dbReference>
<reference evidence="2" key="1">
    <citation type="submission" date="2014-09" db="EMBL/GenBank/DDBJ databases">
        <authorList>
            <person name="Sharma Rahul"/>
            <person name="Thines Marco"/>
        </authorList>
    </citation>
    <scope>NUCLEOTIDE SEQUENCE [LARGE SCALE GENOMIC DNA]</scope>
</reference>
<name>A0A0P1AS21_PLAHL</name>